<feature type="transmembrane region" description="Helical" evidence="1">
    <location>
        <begin position="99"/>
        <end position="119"/>
    </location>
</feature>
<dbReference type="PROSITE" id="PS51257">
    <property type="entry name" value="PROKAR_LIPOPROTEIN"/>
    <property type="match status" value="1"/>
</dbReference>
<feature type="domain" description="Peptidase M56" evidence="2">
    <location>
        <begin position="158"/>
        <end position="258"/>
    </location>
</feature>
<evidence type="ECO:0000259" key="2">
    <source>
        <dbReference type="Pfam" id="PF05569"/>
    </source>
</evidence>
<reference evidence="3 4" key="1">
    <citation type="submission" date="2018-03" db="EMBL/GenBank/DDBJ databases">
        <title>Genomic Encyclopedia of Type Strains, Phase III (KMG-III): the genomes of soil and plant-associated and newly described type strains.</title>
        <authorList>
            <person name="Whitman W."/>
        </authorList>
    </citation>
    <scope>NUCLEOTIDE SEQUENCE [LARGE SCALE GENOMIC DNA]</scope>
    <source>
        <strain evidence="3 4">CGMCC 1.12700</strain>
    </source>
</reference>
<dbReference type="PANTHER" id="PTHR34978:SF3">
    <property type="entry name" value="SLR0241 PROTEIN"/>
    <property type="match status" value="1"/>
</dbReference>
<feature type="transmembrane region" description="Helical" evidence="1">
    <location>
        <begin position="35"/>
        <end position="53"/>
    </location>
</feature>
<gene>
    <name evidence="3" type="ORF">B0I18_105108</name>
</gene>
<dbReference type="RefSeq" id="WP_106523424.1">
    <property type="nucleotide sequence ID" value="NZ_PYGD01000005.1"/>
</dbReference>
<dbReference type="Proteomes" id="UP000240572">
    <property type="component" value="Unassembled WGS sequence"/>
</dbReference>
<evidence type="ECO:0000256" key="1">
    <source>
        <dbReference type="SAM" id="Phobius"/>
    </source>
</evidence>
<dbReference type="EMBL" id="PYGD01000005">
    <property type="protein sequence ID" value="PSK91525.1"/>
    <property type="molecule type" value="Genomic_DNA"/>
</dbReference>
<dbReference type="InterPro" id="IPR008756">
    <property type="entry name" value="Peptidase_M56"/>
</dbReference>
<name>A0A2P8D2V1_9BACT</name>
<comment type="caution">
    <text evidence="3">The sequence shown here is derived from an EMBL/GenBank/DDBJ whole genome shotgun (WGS) entry which is preliminary data.</text>
</comment>
<proteinExistence type="predicted"/>
<feature type="transmembrane region" description="Helical" evidence="1">
    <location>
        <begin position="6"/>
        <end position="23"/>
    </location>
</feature>
<protein>
    <submittedName>
        <fullName evidence="3">Beta-lactamase regulating signal transducer with metallopeptidase domain</fullName>
    </submittedName>
</protein>
<keyword evidence="1" id="KW-0472">Membrane</keyword>
<feature type="transmembrane region" description="Helical" evidence="1">
    <location>
        <begin position="179"/>
        <end position="200"/>
    </location>
</feature>
<evidence type="ECO:0000313" key="3">
    <source>
        <dbReference type="EMBL" id="PSK91525.1"/>
    </source>
</evidence>
<dbReference type="AlphaFoldDB" id="A0A2P8D2V1"/>
<keyword evidence="4" id="KW-1185">Reference proteome</keyword>
<organism evidence="3 4">
    <name type="scientific">Taibaiella chishuiensis</name>
    <dbReference type="NCBI Taxonomy" id="1434707"/>
    <lineage>
        <taxon>Bacteria</taxon>
        <taxon>Pseudomonadati</taxon>
        <taxon>Bacteroidota</taxon>
        <taxon>Chitinophagia</taxon>
        <taxon>Chitinophagales</taxon>
        <taxon>Chitinophagaceae</taxon>
        <taxon>Taibaiella</taxon>
    </lineage>
</organism>
<keyword evidence="1" id="KW-1133">Transmembrane helix</keyword>
<keyword evidence="1" id="KW-0812">Transmembrane</keyword>
<dbReference type="PANTHER" id="PTHR34978">
    <property type="entry name" value="POSSIBLE SENSOR-TRANSDUCER PROTEIN BLAR"/>
    <property type="match status" value="1"/>
</dbReference>
<sequence length="492" mass="56226">MWIYLLKVTIVWSLLLACFELLYRRSPYYRLNRLYLLLTLVLGVVLPALPLTLPEAAPADTGIVTLSRITQPLQQLEARPVAQVMDTEQPGLGAWLKGLYYTGALVVLLLCLYDVVLIFRKAVYGSYQVYEGHRIFNTGRSHAPFSFFGWIFIGRPEVYSDTEIRFILKHEDTHNQSRHWLDVLILQCFLVVFWFHPLVWRIRHLLKLQHEYEADHYAASDDPYSYGHFLLQQTLLKAPHPIAHSFHYSPIKNRIAMLTQAGKKSTWKYLALVPALMGCTLLMARTNDSGNRVRTGDATTYRGNILKWRMDVVDTILVQDAVTKEVQKIWAIPDPQIIALNGAEVYPESSFTGIPTAIVPQFRYKNQSVHEYLKAKLLEQLGSVPDSLLRIDLVNMVVNAEGKIVYYDVTVTYSTRNPIDRVGGQPAASAPGYYSRMDLEDRIYTPVIDKIVNESPEWMPAMLQGKAVPAFLLTGSQLVFHDEPRAFKARKR</sequence>
<accession>A0A2P8D2V1</accession>
<dbReference type="InterPro" id="IPR052173">
    <property type="entry name" value="Beta-lactam_resp_regulator"/>
</dbReference>
<evidence type="ECO:0000313" key="4">
    <source>
        <dbReference type="Proteomes" id="UP000240572"/>
    </source>
</evidence>
<dbReference type="OrthoDB" id="9814002at2"/>
<dbReference type="Pfam" id="PF05569">
    <property type="entry name" value="Peptidase_M56"/>
    <property type="match status" value="1"/>
</dbReference>